<dbReference type="Gene3D" id="2.30.42.10">
    <property type="match status" value="1"/>
</dbReference>
<dbReference type="InterPro" id="IPR017907">
    <property type="entry name" value="Znf_RING_CS"/>
</dbReference>
<dbReference type="Pfam" id="PF00595">
    <property type="entry name" value="PDZ"/>
    <property type="match status" value="1"/>
</dbReference>
<dbReference type="PANTHER" id="PTHR10131">
    <property type="entry name" value="TNF RECEPTOR ASSOCIATED FACTOR"/>
    <property type="match status" value="1"/>
</dbReference>
<dbReference type="SMART" id="SM00184">
    <property type="entry name" value="RING"/>
    <property type="match status" value="1"/>
</dbReference>
<dbReference type="AlphaFoldDB" id="A0A7M7MYZ1"/>
<dbReference type="GeneID" id="115919358"/>
<dbReference type="PROSITE" id="PS00518">
    <property type="entry name" value="ZF_RING_1"/>
    <property type="match status" value="1"/>
</dbReference>
<evidence type="ECO:0008006" key="9">
    <source>
        <dbReference type="Google" id="ProtNLM"/>
    </source>
</evidence>
<dbReference type="GO" id="GO:0005737">
    <property type="term" value="C:cytoplasm"/>
    <property type="evidence" value="ECO:0000318"/>
    <property type="project" value="GO_Central"/>
</dbReference>
<name>A0A7M7MYZ1_STRPU</name>
<evidence type="ECO:0000256" key="4">
    <source>
        <dbReference type="PROSITE-ProRule" id="PRU00175"/>
    </source>
</evidence>
<reference evidence="7" key="2">
    <citation type="submission" date="2021-01" db="UniProtKB">
        <authorList>
            <consortium name="EnsemblMetazoa"/>
        </authorList>
    </citation>
    <scope>IDENTIFICATION</scope>
</reference>
<organism evidence="7 8">
    <name type="scientific">Strongylocentrotus purpuratus</name>
    <name type="common">Purple sea urchin</name>
    <dbReference type="NCBI Taxonomy" id="7668"/>
    <lineage>
        <taxon>Eukaryota</taxon>
        <taxon>Metazoa</taxon>
        <taxon>Echinodermata</taxon>
        <taxon>Eleutherozoa</taxon>
        <taxon>Echinozoa</taxon>
        <taxon>Echinoidea</taxon>
        <taxon>Euechinoidea</taxon>
        <taxon>Echinacea</taxon>
        <taxon>Camarodonta</taxon>
        <taxon>Echinidea</taxon>
        <taxon>Strongylocentrotidae</taxon>
        <taxon>Strongylocentrotus</taxon>
    </lineage>
</organism>
<dbReference type="GO" id="GO:0035591">
    <property type="term" value="F:signaling adaptor activity"/>
    <property type="evidence" value="ECO:0000318"/>
    <property type="project" value="GO_Central"/>
</dbReference>
<dbReference type="InterPro" id="IPR013083">
    <property type="entry name" value="Znf_RING/FYVE/PHD"/>
</dbReference>
<evidence type="ECO:0000259" key="6">
    <source>
        <dbReference type="PROSITE" id="PS50106"/>
    </source>
</evidence>
<dbReference type="EnsemblMetazoa" id="XM_030972929">
    <property type="protein sequence ID" value="XP_030828789"/>
    <property type="gene ID" value="LOC115919358"/>
</dbReference>
<dbReference type="PROSITE" id="PS50089">
    <property type="entry name" value="ZF_RING_2"/>
    <property type="match status" value="1"/>
</dbReference>
<sequence>MGFDIDRFSGPVDEDFKCSICLGVLENPLATPCGHVFCSNCVLPWVVQNGSCPLKCEKFSTKELNSVLPLRNLILKLEIRCDNFRRGCPEEVKIQMLAQHMEDCDFAPVKCSNKGCQDVINIKDQAQHETQTCEWRPVGRCEQGCSLVLQFNTRSEHDCLKALQNHSGALQTKMKNQEHNLKKNSLRYGKREKALLAQIACLQNEIQMQALRYQKKLNESKAEMEYMSAVASFEKPWENTTILSLRLGRQDGSLGFNIIGGSGISQGDGGISEGIIVSRVNEKGPADRSQLQVHDRMIEVSPIKGSIRDFLLIF</sequence>
<dbReference type="InterPro" id="IPR036034">
    <property type="entry name" value="PDZ_sf"/>
</dbReference>
<dbReference type="Proteomes" id="UP000007110">
    <property type="component" value="Unassembled WGS sequence"/>
</dbReference>
<dbReference type="SUPFAM" id="SSF57850">
    <property type="entry name" value="RING/U-box"/>
    <property type="match status" value="1"/>
</dbReference>
<accession>A0A7M7MYZ1</accession>
<reference evidence="8" key="1">
    <citation type="submission" date="2015-02" db="EMBL/GenBank/DDBJ databases">
        <title>Genome sequencing for Strongylocentrotus purpuratus.</title>
        <authorList>
            <person name="Murali S."/>
            <person name="Liu Y."/>
            <person name="Vee V."/>
            <person name="English A."/>
            <person name="Wang M."/>
            <person name="Skinner E."/>
            <person name="Han Y."/>
            <person name="Muzny D.M."/>
            <person name="Worley K.C."/>
            <person name="Gibbs R.A."/>
        </authorList>
    </citation>
    <scope>NUCLEOTIDE SEQUENCE</scope>
</reference>
<dbReference type="GO" id="GO:0007166">
    <property type="term" value="P:cell surface receptor signaling pathway"/>
    <property type="evidence" value="ECO:0000318"/>
    <property type="project" value="GO_Central"/>
</dbReference>
<dbReference type="SUPFAM" id="SSF49599">
    <property type="entry name" value="TRAF domain-like"/>
    <property type="match status" value="1"/>
</dbReference>
<evidence type="ECO:0000256" key="3">
    <source>
        <dbReference type="ARBA" id="ARBA00022833"/>
    </source>
</evidence>
<keyword evidence="2 4" id="KW-0863">Zinc-finger</keyword>
<evidence type="ECO:0000313" key="8">
    <source>
        <dbReference type="Proteomes" id="UP000007110"/>
    </source>
</evidence>
<keyword evidence="1" id="KW-0479">Metal-binding</keyword>
<dbReference type="InterPro" id="IPR001478">
    <property type="entry name" value="PDZ"/>
</dbReference>
<dbReference type="Gene3D" id="3.30.40.10">
    <property type="entry name" value="Zinc/RING finger domain, C3HC4 (zinc finger)"/>
    <property type="match status" value="2"/>
</dbReference>
<dbReference type="InterPro" id="IPR001841">
    <property type="entry name" value="Znf_RING"/>
</dbReference>
<feature type="domain" description="PDZ" evidence="6">
    <location>
        <begin position="242"/>
        <end position="301"/>
    </location>
</feature>
<keyword evidence="3" id="KW-0862">Zinc</keyword>
<dbReference type="GO" id="GO:0008270">
    <property type="term" value="F:zinc ion binding"/>
    <property type="evidence" value="ECO:0007669"/>
    <property type="project" value="UniProtKB-KW"/>
</dbReference>
<evidence type="ECO:0000313" key="7">
    <source>
        <dbReference type="EnsemblMetazoa" id="XP_030828789"/>
    </source>
</evidence>
<dbReference type="PANTHER" id="PTHR10131:SF157">
    <property type="entry name" value="RECEPTOR-ASSOCIATED FACTOR, PUTATIVE-RELATED"/>
    <property type="match status" value="1"/>
</dbReference>
<dbReference type="OMA" id="VADHSCL"/>
<feature type="domain" description="RING-type" evidence="5">
    <location>
        <begin position="18"/>
        <end position="54"/>
    </location>
</feature>
<proteinExistence type="predicted"/>
<dbReference type="KEGG" id="spu:115919358"/>
<dbReference type="CDD" id="cd16512">
    <property type="entry name" value="RING-HC_LNX3-like"/>
    <property type="match status" value="1"/>
</dbReference>
<dbReference type="OrthoDB" id="6270329at2759"/>
<protein>
    <recommendedName>
        <fullName evidence="9">E3 ubiquitin-protein ligase PDZRN3</fullName>
    </recommendedName>
</protein>
<evidence type="ECO:0000259" key="5">
    <source>
        <dbReference type="PROSITE" id="PS50089"/>
    </source>
</evidence>
<dbReference type="GO" id="GO:0043122">
    <property type="term" value="P:regulation of canonical NF-kappaB signal transduction"/>
    <property type="evidence" value="ECO:0000318"/>
    <property type="project" value="GO_Central"/>
</dbReference>
<dbReference type="RefSeq" id="XP_030828789.1">
    <property type="nucleotide sequence ID" value="XM_030972929.1"/>
</dbReference>
<evidence type="ECO:0000256" key="2">
    <source>
        <dbReference type="ARBA" id="ARBA00022771"/>
    </source>
</evidence>
<evidence type="ECO:0000256" key="1">
    <source>
        <dbReference type="ARBA" id="ARBA00022723"/>
    </source>
</evidence>
<keyword evidence="8" id="KW-1185">Reference proteome</keyword>
<dbReference type="FunFam" id="3.30.40.10:FF:000214">
    <property type="entry name" value="E3 ubiquitin-protein ligase PDZRN3 isoform X1"/>
    <property type="match status" value="1"/>
</dbReference>
<dbReference type="Pfam" id="PF13923">
    <property type="entry name" value="zf-C3HC4_2"/>
    <property type="match status" value="1"/>
</dbReference>
<dbReference type="SUPFAM" id="SSF50156">
    <property type="entry name" value="PDZ domain-like"/>
    <property type="match status" value="1"/>
</dbReference>
<dbReference type="InParanoid" id="A0A7M7MYZ1"/>
<dbReference type="PROSITE" id="PS50106">
    <property type="entry name" value="PDZ"/>
    <property type="match status" value="1"/>
</dbReference>